<dbReference type="InterPro" id="IPR045339">
    <property type="entry name" value="DUF6534"/>
</dbReference>
<proteinExistence type="predicted"/>
<comment type="caution">
    <text evidence="3">The sequence shown here is derived from an EMBL/GenBank/DDBJ whole genome shotgun (WGS) entry which is preliminary data.</text>
</comment>
<evidence type="ECO:0000313" key="4">
    <source>
        <dbReference type="Proteomes" id="UP001194468"/>
    </source>
</evidence>
<dbReference type="Proteomes" id="UP001194468">
    <property type="component" value="Unassembled WGS sequence"/>
</dbReference>
<evidence type="ECO:0000259" key="2">
    <source>
        <dbReference type="Pfam" id="PF20152"/>
    </source>
</evidence>
<evidence type="ECO:0000256" key="1">
    <source>
        <dbReference type="SAM" id="Phobius"/>
    </source>
</evidence>
<feature type="transmembrane region" description="Helical" evidence="1">
    <location>
        <begin position="45"/>
        <end position="66"/>
    </location>
</feature>
<keyword evidence="1" id="KW-0812">Transmembrane</keyword>
<protein>
    <recommendedName>
        <fullName evidence="2">DUF6534 domain-containing protein</fullName>
    </recommendedName>
</protein>
<dbReference type="AlphaFoldDB" id="A0AAD4GKW2"/>
<keyword evidence="1" id="KW-0472">Membrane</keyword>
<dbReference type="PANTHER" id="PTHR40465">
    <property type="entry name" value="CHROMOSOME 1, WHOLE GENOME SHOTGUN SEQUENCE"/>
    <property type="match status" value="1"/>
</dbReference>
<dbReference type="PANTHER" id="PTHR40465:SF1">
    <property type="entry name" value="DUF6534 DOMAIN-CONTAINING PROTEIN"/>
    <property type="match status" value="1"/>
</dbReference>
<reference evidence="3" key="2">
    <citation type="journal article" date="2020" name="Nat. Commun.">
        <title>Large-scale genome sequencing of mycorrhizal fungi provides insights into the early evolution of symbiotic traits.</title>
        <authorList>
            <person name="Miyauchi S."/>
            <person name="Kiss E."/>
            <person name="Kuo A."/>
            <person name="Drula E."/>
            <person name="Kohler A."/>
            <person name="Sanchez-Garcia M."/>
            <person name="Morin E."/>
            <person name="Andreopoulos B."/>
            <person name="Barry K.W."/>
            <person name="Bonito G."/>
            <person name="Buee M."/>
            <person name="Carver A."/>
            <person name="Chen C."/>
            <person name="Cichocki N."/>
            <person name="Clum A."/>
            <person name="Culley D."/>
            <person name="Crous P.W."/>
            <person name="Fauchery L."/>
            <person name="Girlanda M."/>
            <person name="Hayes R.D."/>
            <person name="Keri Z."/>
            <person name="LaButti K."/>
            <person name="Lipzen A."/>
            <person name="Lombard V."/>
            <person name="Magnuson J."/>
            <person name="Maillard F."/>
            <person name="Murat C."/>
            <person name="Nolan M."/>
            <person name="Ohm R.A."/>
            <person name="Pangilinan J."/>
            <person name="Pereira M.F."/>
            <person name="Perotto S."/>
            <person name="Peter M."/>
            <person name="Pfister S."/>
            <person name="Riley R."/>
            <person name="Sitrit Y."/>
            <person name="Stielow J.B."/>
            <person name="Szollosi G."/>
            <person name="Zifcakova L."/>
            <person name="Stursova M."/>
            <person name="Spatafora J.W."/>
            <person name="Tedersoo L."/>
            <person name="Vaario L.M."/>
            <person name="Yamada A."/>
            <person name="Yan M."/>
            <person name="Wang P."/>
            <person name="Xu J."/>
            <person name="Bruns T."/>
            <person name="Baldrian P."/>
            <person name="Vilgalys R."/>
            <person name="Dunand C."/>
            <person name="Henrissat B."/>
            <person name="Grigoriev I.V."/>
            <person name="Hibbett D."/>
            <person name="Nagy L.G."/>
            <person name="Martin F.M."/>
        </authorList>
    </citation>
    <scope>NUCLEOTIDE SEQUENCE</scope>
    <source>
        <strain evidence="3">BED1</strain>
    </source>
</reference>
<feature type="transmembrane region" description="Helical" evidence="1">
    <location>
        <begin position="12"/>
        <end position="33"/>
    </location>
</feature>
<dbReference type="Pfam" id="PF20152">
    <property type="entry name" value="DUF6534"/>
    <property type="match status" value="1"/>
</dbReference>
<evidence type="ECO:0000313" key="3">
    <source>
        <dbReference type="EMBL" id="KAF8448695.1"/>
    </source>
</evidence>
<feature type="transmembrane region" description="Helical" evidence="1">
    <location>
        <begin position="199"/>
        <end position="219"/>
    </location>
</feature>
<accession>A0AAD4GKW2</accession>
<sequence>MPTVQLLFGPMLIGVFFNTILYGTMVVQTYIYFQTFKKDAWWIKMFVFYLLFCETLNTGFDIGMMYEPLVVRYGTPRAVKIAPIMLSADPLMTVMISSAVQLFIAWRVRIMSKSSILPAIISFFAITSFAGGVATTVSVTIINEYAHFHQFDGAVITWLASSAAADVIITASLVYSLLRQRTGFAATDDLINKVIRMTVQTGMITAVSATLDVTLFLVIRNATL</sequence>
<organism evidence="3 4">
    <name type="scientific">Boletus edulis BED1</name>
    <dbReference type="NCBI Taxonomy" id="1328754"/>
    <lineage>
        <taxon>Eukaryota</taxon>
        <taxon>Fungi</taxon>
        <taxon>Dikarya</taxon>
        <taxon>Basidiomycota</taxon>
        <taxon>Agaricomycotina</taxon>
        <taxon>Agaricomycetes</taxon>
        <taxon>Agaricomycetidae</taxon>
        <taxon>Boletales</taxon>
        <taxon>Boletineae</taxon>
        <taxon>Boletaceae</taxon>
        <taxon>Boletoideae</taxon>
        <taxon>Boletus</taxon>
    </lineage>
</organism>
<feature type="transmembrane region" description="Helical" evidence="1">
    <location>
        <begin position="116"/>
        <end position="142"/>
    </location>
</feature>
<name>A0AAD4GKW2_BOLED</name>
<dbReference type="EMBL" id="WHUW01000003">
    <property type="protein sequence ID" value="KAF8448695.1"/>
    <property type="molecule type" value="Genomic_DNA"/>
</dbReference>
<keyword evidence="4" id="KW-1185">Reference proteome</keyword>
<feature type="transmembrane region" description="Helical" evidence="1">
    <location>
        <begin position="81"/>
        <end position="104"/>
    </location>
</feature>
<keyword evidence="1" id="KW-1133">Transmembrane helix</keyword>
<gene>
    <name evidence="3" type="ORF">L210DRAFT_2619506</name>
</gene>
<feature type="transmembrane region" description="Helical" evidence="1">
    <location>
        <begin position="154"/>
        <end position="178"/>
    </location>
</feature>
<reference evidence="3" key="1">
    <citation type="submission" date="2019-10" db="EMBL/GenBank/DDBJ databases">
        <authorList>
            <consortium name="DOE Joint Genome Institute"/>
            <person name="Kuo A."/>
            <person name="Miyauchi S."/>
            <person name="Kiss E."/>
            <person name="Drula E."/>
            <person name="Kohler A."/>
            <person name="Sanchez-Garcia M."/>
            <person name="Andreopoulos B."/>
            <person name="Barry K.W."/>
            <person name="Bonito G."/>
            <person name="Buee M."/>
            <person name="Carver A."/>
            <person name="Chen C."/>
            <person name="Cichocki N."/>
            <person name="Clum A."/>
            <person name="Culley D."/>
            <person name="Crous P.W."/>
            <person name="Fauchery L."/>
            <person name="Girlanda M."/>
            <person name="Hayes R."/>
            <person name="Keri Z."/>
            <person name="LaButti K."/>
            <person name="Lipzen A."/>
            <person name="Lombard V."/>
            <person name="Magnuson J."/>
            <person name="Maillard F."/>
            <person name="Morin E."/>
            <person name="Murat C."/>
            <person name="Nolan M."/>
            <person name="Ohm R."/>
            <person name="Pangilinan J."/>
            <person name="Pereira M."/>
            <person name="Perotto S."/>
            <person name="Peter M."/>
            <person name="Riley R."/>
            <person name="Sitrit Y."/>
            <person name="Stielow B."/>
            <person name="Szollosi G."/>
            <person name="Zifcakova L."/>
            <person name="Stursova M."/>
            <person name="Spatafora J.W."/>
            <person name="Tedersoo L."/>
            <person name="Vaario L.-M."/>
            <person name="Yamada A."/>
            <person name="Yan M."/>
            <person name="Wang P."/>
            <person name="Xu J."/>
            <person name="Bruns T."/>
            <person name="Baldrian P."/>
            <person name="Vilgalys R."/>
            <person name="Henrissat B."/>
            <person name="Grigoriev I.V."/>
            <person name="Hibbett D."/>
            <person name="Nagy L.G."/>
            <person name="Martin F.M."/>
        </authorList>
    </citation>
    <scope>NUCLEOTIDE SEQUENCE</scope>
    <source>
        <strain evidence="3">BED1</strain>
    </source>
</reference>
<feature type="domain" description="DUF6534" evidence="2">
    <location>
        <begin position="162"/>
        <end position="216"/>
    </location>
</feature>